<evidence type="ECO:0000256" key="3">
    <source>
        <dbReference type="ARBA" id="ARBA00022676"/>
    </source>
</evidence>
<dbReference type="InterPro" id="IPR009695">
    <property type="entry name" value="Diacylglyc_glucosyltr_N"/>
</dbReference>
<evidence type="ECO:0000313" key="7">
    <source>
        <dbReference type="EMBL" id="MFC4618739.1"/>
    </source>
</evidence>
<dbReference type="PANTHER" id="PTHR43025">
    <property type="entry name" value="MONOGALACTOSYLDIACYLGLYCEROL SYNTHASE"/>
    <property type="match status" value="1"/>
</dbReference>
<comment type="similarity">
    <text evidence="2">Belongs to the glycosyltransferase 28 family.</text>
</comment>
<dbReference type="RefSeq" id="WP_376845809.1">
    <property type="nucleotide sequence ID" value="NZ_JBHSFW010000003.1"/>
</dbReference>
<evidence type="ECO:0000256" key="2">
    <source>
        <dbReference type="ARBA" id="ARBA00006962"/>
    </source>
</evidence>
<dbReference type="SUPFAM" id="SSF53756">
    <property type="entry name" value="UDP-Glycosyltransferase/glycogen phosphorylase"/>
    <property type="match status" value="1"/>
</dbReference>
<dbReference type="Pfam" id="PF06925">
    <property type="entry name" value="MGDG_synth"/>
    <property type="match status" value="1"/>
</dbReference>
<feature type="domain" description="Diacylglycerol glucosyltransferase N-terminal" evidence="6">
    <location>
        <begin position="20"/>
        <end position="185"/>
    </location>
</feature>
<name>A0ABV9GNI1_9BACL</name>
<evidence type="ECO:0000313" key="8">
    <source>
        <dbReference type="Proteomes" id="UP001596022"/>
    </source>
</evidence>
<dbReference type="Gene3D" id="3.40.50.2000">
    <property type="entry name" value="Glycogen Phosphorylase B"/>
    <property type="match status" value="1"/>
</dbReference>
<reference evidence="8" key="1">
    <citation type="journal article" date="2019" name="Int. J. Syst. Evol. Microbiol.">
        <title>The Global Catalogue of Microorganisms (GCM) 10K type strain sequencing project: providing services to taxonomists for standard genome sequencing and annotation.</title>
        <authorList>
            <consortium name="The Broad Institute Genomics Platform"/>
            <consortium name="The Broad Institute Genome Sequencing Center for Infectious Disease"/>
            <person name="Wu L."/>
            <person name="Ma J."/>
        </authorList>
    </citation>
    <scope>NUCLEOTIDE SEQUENCE [LARGE SCALE GENOMIC DNA]</scope>
    <source>
        <strain evidence="8">CGMCC 1.16306</strain>
    </source>
</reference>
<evidence type="ECO:0000256" key="4">
    <source>
        <dbReference type="ARBA" id="ARBA00022679"/>
    </source>
</evidence>
<accession>A0ABV9GNI1</accession>
<evidence type="ECO:0000256" key="1">
    <source>
        <dbReference type="ARBA" id="ARBA00004370"/>
    </source>
</evidence>
<dbReference type="InterPro" id="IPR050519">
    <property type="entry name" value="Glycosyltransf_28_UgtP"/>
</dbReference>
<keyword evidence="3" id="KW-0328">Glycosyltransferase</keyword>
<sequence length="395" mass="44196">MRHKPIERILILTSRCGAGHWQAASTINDVISLKKLPYETIIFDPMVECHPLLGSLSQKLFIGGVKKFPSAYHYIFEKTRQDNYLSTMLKSVNRIGLPRFFRQIKAIGPTLIVCTDPTSACMVSLLKQRGLVNVPVVTVITDYSIHSYWVNEETDHYIVGSEKVREGLHYFGVNDRQISVTGIPVHPKFYQAFDLPQLRRKYDLNAGVPTVFITGGGYGILGKDISVMQLLEQVPFPIQVIFVCGHNRALYEQIKGELGRTKHRVILKGFVDSVNELMAVSDLVITKAGGLTTSEAIALKLPMVLLHSLGGHEQDNVNYLLENQTALLADHAEDLYKKVTQILTNPSLRGAMKRNIAYLQTKEAAFDAVAVIQNVLAAQSEWHRFKAMSHVGSNR</sequence>
<keyword evidence="4" id="KW-0808">Transferase</keyword>
<dbReference type="EMBL" id="JBHSFW010000003">
    <property type="protein sequence ID" value="MFC4618739.1"/>
    <property type="molecule type" value="Genomic_DNA"/>
</dbReference>
<feature type="domain" description="Glycosyl transferase family 28 C-terminal" evidence="5">
    <location>
        <begin position="211"/>
        <end position="356"/>
    </location>
</feature>
<comment type="subcellular location">
    <subcellularLocation>
        <location evidence="1">Membrane</location>
    </subcellularLocation>
</comment>
<keyword evidence="8" id="KW-1185">Reference proteome</keyword>
<comment type="caution">
    <text evidence="7">The sequence shown here is derived from an EMBL/GenBank/DDBJ whole genome shotgun (WGS) entry which is preliminary data.</text>
</comment>
<protein>
    <submittedName>
        <fullName evidence="7">Glycosyltransferase</fullName>
    </submittedName>
</protein>
<dbReference type="PANTHER" id="PTHR43025:SF3">
    <property type="entry name" value="MONOGALACTOSYLDIACYLGLYCEROL SYNTHASE 1, CHLOROPLASTIC"/>
    <property type="match status" value="1"/>
</dbReference>
<evidence type="ECO:0000259" key="5">
    <source>
        <dbReference type="Pfam" id="PF04101"/>
    </source>
</evidence>
<dbReference type="Proteomes" id="UP001596022">
    <property type="component" value="Unassembled WGS sequence"/>
</dbReference>
<proteinExistence type="inferred from homology"/>
<evidence type="ECO:0000259" key="6">
    <source>
        <dbReference type="Pfam" id="PF06925"/>
    </source>
</evidence>
<gene>
    <name evidence="7" type="ORF">ACFO4N_08310</name>
</gene>
<dbReference type="Pfam" id="PF04101">
    <property type="entry name" value="Glyco_tran_28_C"/>
    <property type="match status" value="1"/>
</dbReference>
<organism evidence="7 8">
    <name type="scientific">Camelliibacillus cellulosilyticus</name>
    <dbReference type="NCBI Taxonomy" id="2174486"/>
    <lineage>
        <taxon>Bacteria</taxon>
        <taxon>Bacillati</taxon>
        <taxon>Bacillota</taxon>
        <taxon>Bacilli</taxon>
        <taxon>Bacillales</taxon>
        <taxon>Sporolactobacillaceae</taxon>
        <taxon>Camelliibacillus</taxon>
    </lineage>
</organism>
<dbReference type="InterPro" id="IPR007235">
    <property type="entry name" value="Glyco_trans_28_C"/>
</dbReference>